<reference evidence="5" key="1">
    <citation type="submission" date="2015-07" db="EMBL/GenBank/DDBJ databases">
        <title>Whole genome sequence of an Ensifer adhaerens strain isolated from a cave pool in the Wind Cave National Park.</title>
        <authorList>
            <person name="Eng W.W.H."/>
            <person name="Gan H.M."/>
            <person name="Barton H.A."/>
            <person name="Savka M.A."/>
        </authorList>
    </citation>
    <scope>NUCLEOTIDE SEQUENCE [LARGE SCALE GENOMIC DNA]</scope>
    <source>
        <strain evidence="5">SD006</strain>
    </source>
</reference>
<dbReference type="CDD" id="cd01941">
    <property type="entry name" value="YeiC_kinase_like"/>
    <property type="match status" value="1"/>
</dbReference>
<dbReference type="GO" id="GO:0016301">
    <property type="term" value="F:kinase activity"/>
    <property type="evidence" value="ECO:0007669"/>
    <property type="project" value="UniProtKB-KW"/>
</dbReference>
<feature type="domain" description="Carbohydrate kinase PfkB" evidence="3">
    <location>
        <begin position="5"/>
        <end position="293"/>
    </location>
</feature>
<dbReference type="InterPro" id="IPR011611">
    <property type="entry name" value="PfkB_dom"/>
</dbReference>
<dbReference type="Pfam" id="PF00294">
    <property type="entry name" value="PfkB"/>
    <property type="match status" value="1"/>
</dbReference>
<dbReference type="Gene3D" id="3.40.1190.20">
    <property type="match status" value="1"/>
</dbReference>
<dbReference type="EMBL" id="LGAP01000001">
    <property type="protein sequence ID" value="KOF22732.1"/>
    <property type="molecule type" value="Genomic_DNA"/>
</dbReference>
<evidence type="ECO:0000259" key="3">
    <source>
        <dbReference type="Pfam" id="PF00294"/>
    </source>
</evidence>
<evidence type="ECO:0000313" key="5">
    <source>
        <dbReference type="Proteomes" id="UP000037425"/>
    </source>
</evidence>
<keyword evidence="2 4" id="KW-0418">Kinase</keyword>
<sequence>MTEGEIAVFGGAHIDRRGRITGTTAPGSSNPGTWFEEAGGGGFNAARNLARLGHSVRMISTRGGDAAGEMVTAAAAAAGVIDNPLTFLDRQTPSYTAIIENDGNLVIALADMDLYRMFSPRQLQRRALRDAIADSRLVLTDANLPEETIAALVDTASTDGRIVAGIAVSPAKVIRFQPSLAKLSFLFMNEAEARALTGKDAADAEGWPPLLRAAGLKGGVVTRGGRAVVAFDRESVCVATPPALPELADVTGAGDALASGFLAARLAGHDLSECLRHGIASAGITLRSPLAASEQMSQANLEQALALVPAPQMLA</sequence>
<evidence type="ECO:0000256" key="1">
    <source>
        <dbReference type="ARBA" id="ARBA00022679"/>
    </source>
</evidence>
<evidence type="ECO:0000256" key="2">
    <source>
        <dbReference type="ARBA" id="ARBA00022777"/>
    </source>
</evidence>
<gene>
    <name evidence="4" type="ORF">AC244_04345</name>
</gene>
<dbReference type="PROSITE" id="PS00584">
    <property type="entry name" value="PFKB_KINASES_2"/>
    <property type="match status" value="1"/>
</dbReference>
<keyword evidence="1" id="KW-0808">Transferase</keyword>
<dbReference type="InterPro" id="IPR002173">
    <property type="entry name" value="Carboh/pur_kinase_PfkB_CS"/>
</dbReference>
<comment type="caution">
    <text evidence="4">The sequence shown here is derived from an EMBL/GenBank/DDBJ whole genome shotgun (WGS) entry which is preliminary data.</text>
</comment>
<protein>
    <submittedName>
        <fullName evidence="4">Carbohydrate kinase</fullName>
    </submittedName>
</protein>
<dbReference type="OrthoDB" id="9806249at2"/>
<dbReference type="PATRIC" id="fig|106592.7.peg.928"/>
<proteinExistence type="predicted"/>
<evidence type="ECO:0000313" key="4">
    <source>
        <dbReference type="EMBL" id="KOF22732.1"/>
    </source>
</evidence>
<dbReference type="PANTHER" id="PTHR10584:SF166">
    <property type="entry name" value="RIBOKINASE"/>
    <property type="match status" value="1"/>
</dbReference>
<dbReference type="PANTHER" id="PTHR10584">
    <property type="entry name" value="SUGAR KINASE"/>
    <property type="match status" value="1"/>
</dbReference>
<organism evidence="4 5">
    <name type="scientific">Ensifer adhaerens</name>
    <name type="common">Sinorhizobium morelense</name>
    <dbReference type="NCBI Taxonomy" id="106592"/>
    <lineage>
        <taxon>Bacteria</taxon>
        <taxon>Pseudomonadati</taxon>
        <taxon>Pseudomonadota</taxon>
        <taxon>Alphaproteobacteria</taxon>
        <taxon>Hyphomicrobiales</taxon>
        <taxon>Rhizobiaceae</taxon>
        <taxon>Sinorhizobium/Ensifer group</taxon>
        <taxon>Ensifer</taxon>
    </lineage>
</organism>
<dbReference type="InterPro" id="IPR029056">
    <property type="entry name" value="Ribokinase-like"/>
</dbReference>
<dbReference type="Proteomes" id="UP000037425">
    <property type="component" value="Unassembled WGS sequence"/>
</dbReference>
<dbReference type="RefSeq" id="WP_053247526.1">
    <property type="nucleotide sequence ID" value="NZ_LGAP01000001.1"/>
</dbReference>
<name>A0A0L8C703_ENSAD</name>
<dbReference type="AlphaFoldDB" id="A0A0L8C703"/>
<dbReference type="SUPFAM" id="SSF53613">
    <property type="entry name" value="Ribokinase-like"/>
    <property type="match status" value="1"/>
</dbReference>
<accession>A0A0L8C703</accession>